<dbReference type="Proteomes" id="UP001157502">
    <property type="component" value="Chromosome 8"/>
</dbReference>
<protein>
    <submittedName>
        <fullName evidence="1">Uncharacterized protein</fullName>
    </submittedName>
</protein>
<name>A0ACC2GX43_DALPE</name>
<reference evidence="1" key="1">
    <citation type="submission" date="2021-05" db="EMBL/GenBank/DDBJ databases">
        <authorList>
            <person name="Pan Q."/>
            <person name="Jouanno E."/>
            <person name="Zahm M."/>
            <person name="Klopp C."/>
            <person name="Cabau C."/>
            <person name="Louis A."/>
            <person name="Berthelot C."/>
            <person name="Parey E."/>
            <person name="Roest Crollius H."/>
            <person name="Montfort J."/>
            <person name="Robinson-Rechavi M."/>
            <person name="Bouchez O."/>
            <person name="Lampietro C."/>
            <person name="Lopez Roques C."/>
            <person name="Donnadieu C."/>
            <person name="Postlethwait J."/>
            <person name="Bobe J."/>
            <person name="Dillon D."/>
            <person name="Chandos A."/>
            <person name="von Hippel F."/>
            <person name="Guiguen Y."/>
        </authorList>
    </citation>
    <scope>NUCLEOTIDE SEQUENCE</scope>
    <source>
        <strain evidence="1">YG-Jan2019</strain>
    </source>
</reference>
<gene>
    <name evidence="1" type="ORF">DPEC_G00098960</name>
</gene>
<dbReference type="EMBL" id="CM055735">
    <property type="protein sequence ID" value="KAJ8007898.1"/>
    <property type="molecule type" value="Genomic_DNA"/>
</dbReference>
<organism evidence="1 2">
    <name type="scientific">Dallia pectoralis</name>
    <name type="common">Alaska blackfish</name>
    <dbReference type="NCBI Taxonomy" id="75939"/>
    <lineage>
        <taxon>Eukaryota</taxon>
        <taxon>Metazoa</taxon>
        <taxon>Chordata</taxon>
        <taxon>Craniata</taxon>
        <taxon>Vertebrata</taxon>
        <taxon>Euteleostomi</taxon>
        <taxon>Actinopterygii</taxon>
        <taxon>Neopterygii</taxon>
        <taxon>Teleostei</taxon>
        <taxon>Protacanthopterygii</taxon>
        <taxon>Esociformes</taxon>
        <taxon>Umbridae</taxon>
        <taxon>Dallia</taxon>
    </lineage>
</organism>
<evidence type="ECO:0000313" key="2">
    <source>
        <dbReference type="Proteomes" id="UP001157502"/>
    </source>
</evidence>
<accession>A0ACC2GX43</accession>
<sequence>MQWTREPGTRANREESSCSGKNTGDPGPEEATGKKKQPTRKCAENQPILFQEKKTDFSRTAEEERFIVHCHLVAN</sequence>
<comment type="caution">
    <text evidence="1">The sequence shown here is derived from an EMBL/GenBank/DDBJ whole genome shotgun (WGS) entry which is preliminary data.</text>
</comment>
<keyword evidence="2" id="KW-1185">Reference proteome</keyword>
<evidence type="ECO:0000313" key="1">
    <source>
        <dbReference type="EMBL" id="KAJ8007898.1"/>
    </source>
</evidence>
<proteinExistence type="predicted"/>